<dbReference type="InterPro" id="IPR013325">
    <property type="entry name" value="RNA_pol_sigma_r2"/>
</dbReference>
<dbReference type="Pfam" id="PF13181">
    <property type="entry name" value="TPR_8"/>
    <property type="match status" value="1"/>
</dbReference>
<evidence type="ECO:0000256" key="3">
    <source>
        <dbReference type="PROSITE-ProRule" id="PRU00339"/>
    </source>
</evidence>
<dbReference type="NCBIfam" id="TIGR02937">
    <property type="entry name" value="sigma70-ECF"/>
    <property type="match status" value="1"/>
</dbReference>
<keyword evidence="2 3" id="KW-0802">TPR repeat</keyword>
<evidence type="ECO:0000256" key="2">
    <source>
        <dbReference type="ARBA" id="ARBA00022803"/>
    </source>
</evidence>
<evidence type="ECO:0000256" key="1">
    <source>
        <dbReference type="ARBA" id="ARBA00022737"/>
    </source>
</evidence>
<dbReference type="Gene3D" id="1.25.40.10">
    <property type="entry name" value="Tetratricopeptide repeat domain"/>
    <property type="match status" value="1"/>
</dbReference>
<accession>I4G9L0</accession>
<dbReference type="SMART" id="SM00028">
    <property type="entry name" value="TPR"/>
    <property type="match status" value="3"/>
</dbReference>
<dbReference type="HOGENOM" id="CLU_525622_0_0_3"/>
<evidence type="ECO:0000313" key="7">
    <source>
        <dbReference type="Proteomes" id="UP000003480"/>
    </source>
</evidence>
<dbReference type="PROSITE" id="PS50005">
    <property type="entry name" value="TPR"/>
    <property type="match status" value="3"/>
</dbReference>
<reference evidence="6 7" key="1">
    <citation type="submission" date="2012-04" db="EMBL/GenBank/DDBJ databases">
        <authorList>
            <person name="Genoscope - CEA"/>
        </authorList>
    </citation>
    <scope>NUCLEOTIDE SEQUENCE [LARGE SCALE GENOMIC DNA]</scope>
    <source>
        <strain evidence="6 7">9443</strain>
    </source>
</reference>
<feature type="repeat" description="TPR" evidence="3">
    <location>
        <begin position="255"/>
        <end position="288"/>
    </location>
</feature>
<keyword evidence="1" id="KW-0677">Repeat</keyword>
<dbReference type="SUPFAM" id="SSF88659">
    <property type="entry name" value="Sigma3 and sigma4 domains of RNA polymerase sigma factors"/>
    <property type="match status" value="1"/>
</dbReference>
<gene>
    <name evidence="6" type="ORF">MICAC_580002</name>
</gene>
<dbReference type="SUPFAM" id="SSF48452">
    <property type="entry name" value="TPR-like"/>
    <property type="match status" value="1"/>
</dbReference>
<dbReference type="GO" id="GO:0016987">
    <property type="term" value="F:sigma factor activity"/>
    <property type="evidence" value="ECO:0007669"/>
    <property type="project" value="InterPro"/>
</dbReference>
<dbReference type="InterPro" id="IPR019734">
    <property type="entry name" value="TPR_rpt"/>
</dbReference>
<dbReference type="GO" id="GO:0006352">
    <property type="term" value="P:DNA-templated transcription initiation"/>
    <property type="evidence" value="ECO:0007669"/>
    <property type="project" value="InterPro"/>
</dbReference>
<dbReference type="Proteomes" id="UP000003480">
    <property type="component" value="Unassembled WGS sequence"/>
</dbReference>
<dbReference type="InterPro" id="IPR013324">
    <property type="entry name" value="RNA_pol_sigma_r3/r4-like"/>
</dbReference>
<dbReference type="AlphaFoldDB" id="I4G9L0"/>
<organism evidence="6 7">
    <name type="scientific">Microcystis aeruginosa PCC 9443</name>
    <dbReference type="NCBI Taxonomy" id="1160281"/>
    <lineage>
        <taxon>Bacteria</taxon>
        <taxon>Bacillati</taxon>
        <taxon>Cyanobacteriota</taxon>
        <taxon>Cyanophyceae</taxon>
        <taxon>Oscillatoriophycideae</taxon>
        <taxon>Chroococcales</taxon>
        <taxon>Microcystaceae</taxon>
        <taxon>Microcystis</taxon>
    </lineage>
</organism>
<protein>
    <submittedName>
        <fullName evidence="6">TPR domain protein (Modular protein)</fullName>
    </submittedName>
</protein>
<feature type="domain" description="RNA polymerase sigma factor 70 region 4 type 2" evidence="5">
    <location>
        <begin position="432"/>
        <end position="468"/>
    </location>
</feature>
<dbReference type="InterPro" id="IPR014284">
    <property type="entry name" value="RNA_pol_sigma-70_dom"/>
</dbReference>
<dbReference type="InterPro" id="IPR051685">
    <property type="entry name" value="Ycf3/AcsC/BcsC/TPR_MFPF"/>
</dbReference>
<dbReference type="PANTHER" id="PTHR44943:SF8">
    <property type="entry name" value="TPR REPEAT-CONTAINING PROTEIN MJ0263"/>
    <property type="match status" value="1"/>
</dbReference>
<feature type="repeat" description="TPR" evidence="3">
    <location>
        <begin position="221"/>
        <end position="254"/>
    </location>
</feature>
<dbReference type="PROSITE" id="PS50293">
    <property type="entry name" value="TPR_REGION"/>
    <property type="match status" value="2"/>
</dbReference>
<feature type="repeat" description="TPR" evidence="3">
    <location>
        <begin position="289"/>
        <end position="322"/>
    </location>
</feature>
<evidence type="ECO:0000259" key="5">
    <source>
        <dbReference type="Pfam" id="PF08281"/>
    </source>
</evidence>
<dbReference type="SUPFAM" id="SSF88946">
    <property type="entry name" value="Sigma2 domain of RNA polymerase sigma factors"/>
    <property type="match status" value="1"/>
</dbReference>
<dbReference type="InterPro" id="IPR036388">
    <property type="entry name" value="WH-like_DNA-bd_sf"/>
</dbReference>
<dbReference type="PANTHER" id="PTHR44943">
    <property type="entry name" value="CELLULOSE SYNTHASE OPERON PROTEIN C"/>
    <property type="match status" value="1"/>
</dbReference>
<proteinExistence type="predicted"/>
<dbReference type="InterPro" id="IPR013249">
    <property type="entry name" value="RNA_pol_sigma70_r4_t2"/>
</dbReference>
<dbReference type="EMBL" id="CAIJ01000534">
    <property type="protein sequence ID" value="CCI04621.1"/>
    <property type="molecule type" value="Genomic_DNA"/>
</dbReference>
<dbReference type="Gene3D" id="1.10.10.10">
    <property type="entry name" value="Winged helix-like DNA-binding domain superfamily/Winged helix DNA-binding domain"/>
    <property type="match status" value="1"/>
</dbReference>
<dbReference type="RefSeq" id="WP_002765148.1">
    <property type="nucleotide sequence ID" value="NZ_HE972933.1"/>
</dbReference>
<dbReference type="Pfam" id="PF13424">
    <property type="entry name" value="TPR_12"/>
    <property type="match status" value="1"/>
</dbReference>
<dbReference type="Pfam" id="PF08281">
    <property type="entry name" value="Sigma70_r4_2"/>
    <property type="match status" value="1"/>
</dbReference>
<feature type="region of interest" description="Disordered" evidence="4">
    <location>
        <begin position="498"/>
        <end position="518"/>
    </location>
</feature>
<dbReference type="GO" id="GO:0003677">
    <property type="term" value="F:DNA binding"/>
    <property type="evidence" value="ECO:0007669"/>
    <property type="project" value="InterPro"/>
</dbReference>
<evidence type="ECO:0000313" key="6">
    <source>
        <dbReference type="EMBL" id="CCI04621.1"/>
    </source>
</evidence>
<dbReference type="InterPro" id="IPR011990">
    <property type="entry name" value="TPR-like_helical_dom_sf"/>
</dbReference>
<evidence type="ECO:0000256" key="4">
    <source>
        <dbReference type="SAM" id="MobiDB-lite"/>
    </source>
</evidence>
<name>I4G9L0_MICAE</name>
<sequence length="518" mass="59433">MSLAQPSEDTSPSKEEIYQALLRSLTRRKGFGIVFVQSSPLEAQRLIQRVQQDLPQKKVATLQLTEPINNLYELIEGRSDRNELNILFVQGLEKSLEPFIKPGFGGEGDYYNIDTVPGILSHLNQRREIFRDRFSNICFVFILPAFAIKYFIRRAPDFFDWGTGVFRFPLDSETLSQELSGILSKRSKNNYSGFSLKEGEKLLLKIQQLIDECDNNKSHLADLLFEQGLVLQGIKKYREAVSSYKKALQLNSEDPDVLNNLGLALFDYGLFEKAIINYDKALKIQPDYYYAWDNRGDALRALGRFSEAIDSYNQALQLKPDDQTAWDSLFKTLLEADNPESNTFFAFIKRSLRQFNLDSYYDPSDIISEAYIRGVRSISSGRVITNPLAWIRMVSHNIIRELSRNQNRQKADIAQLQDSVIFEPSNIEDDLELVQLAFKHLSPEDREIITLRTIEGLSWSEISKRLESDERQALQVAVLRKRGERAMQRLRKIYHSLKPEDPPNLIASGANKPNAADD</sequence>
<comment type="caution">
    <text evidence="6">The sequence shown here is derived from an EMBL/GenBank/DDBJ whole genome shotgun (WGS) entry which is preliminary data.</text>
</comment>